<dbReference type="InterPro" id="IPR018060">
    <property type="entry name" value="HTH_AraC"/>
</dbReference>
<keyword evidence="8" id="KW-1185">Reference proteome</keyword>
<comment type="caution">
    <text evidence="7">The sequence shown here is derived from an EMBL/GenBank/DDBJ whole genome shotgun (WGS) entry which is preliminary data.</text>
</comment>
<dbReference type="PROSITE" id="PS00041">
    <property type="entry name" value="HTH_ARAC_FAMILY_1"/>
    <property type="match status" value="1"/>
</dbReference>
<dbReference type="PROSITE" id="PS01124">
    <property type="entry name" value="HTH_ARAC_FAMILY_2"/>
    <property type="match status" value="1"/>
</dbReference>
<dbReference type="SMART" id="SM00342">
    <property type="entry name" value="HTH_ARAC"/>
    <property type="match status" value="1"/>
</dbReference>
<evidence type="ECO:0000313" key="8">
    <source>
        <dbReference type="Proteomes" id="UP000641206"/>
    </source>
</evidence>
<dbReference type="InterPro" id="IPR018062">
    <property type="entry name" value="HTH_AraC-typ_CS"/>
</dbReference>
<feature type="transmembrane region" description="Helical" evidence="5">
    <location>
        <begin position="255"/>
        <end position="277"/>
    </location>
</feature>
<reference evidence="8" key="1">
    <citation type="journal article" date="2019" name="Int. J. Syst. Evol. Microbiol.">
        <title>The Global Catalogue of Microorganisms (GCM) 10K type strain sequencing project: providing services to taxonomists for standard genome sequencing and annotation.</title>
        <authorList>
            <consortium name="The Broad Institute Genomics Platform"/>
            <consortium name="The Broad Institute Genome Sequencing Center for Infectious Disease"/>
            <person name="Wu L."/>
            <person name="Ma J."/>
        </authorList>
    </citation>
    <scope>NUCLEOTIDE SEQUENCE [LARGE SCALE GENOMIC DNA]</scope>
    <source>
        <strain evidence="8">CGMCC 1.7693</strain>
    </source>
</reference>
<evidence type="ECO:0000259" key="6">
    <source>
        <dbReference type="PROSITE" id="PS01124"/>
    </source>
</evidence>
<dbReference type="Gene3D" id="1.10.10.60">
    <property type="entry name" value="Homeodomain-like"/>
    <property type="match status" value="2"/>
</dbReference>
<feature type="coiled-coil region" evidence="4">
    <location>
        <begin position="311"/>
        <end position="338"/>
    </location>
</feature>
<evidence type="ECO:0000256" key="1">
    <source>
        <dbReference type="ARBA" id="ARBA00023015"/>
    </source>
</evidence>
<gene>
    <name evidence="7" type="ORF">GCM10011346_22820</name>
</gene>
<dbReference type="InterPro" id="IPR011991">
    <property type="entry name" value="ArsR-like_HTH"/>
</dbReference>
<keyword evidence="4" id="KW-0175">Coiled coil</keyword>
<evidence type="ECO:0000256" key="2">
    <source>
        <dbReference type="ARBA" id="ARBA00023125"/>
    </source>
</evidence>
<evidence type="ECO:0000256" key="3">
    <source>
        <dbReference type="ARBA" id="ARBA00023163"/>
    </source>
</evidence>
<dbReference type="SUPFAM" id="SSF46689">
    <property type="entry name" value="Homeodomain-like"/>
    <property type="match status" value="1"/>
</dbReference>
<feature type="domain" description="HTH araC/xylS-type" evidence="6">
    <location>
        <begin position="623"/>
        <end position="721"/>
    </location>
</feature>
<dbReference type="PANTHER" id="PTHR43280">
    <property type="entry name" value="ARAC-FAMILY TRANSCRIPTIONAL REGULATOR"/>
    <property type="match status" value="1"/>
</dbReference>
<proteinExistence type="predicted"/>
<dbReference type="PANTHER" id="PTHR43280:SF2">
    <property type="entry name" value="HTH-TYPE TRANSCRIPTIONAL REGULATOR EXSA"/>
    <property type="match status" value="1"/>
</dbReference>
<accession>A0ABQ2NVC3</accession>
<protein>
    <recommendedName>
        <fullName evidence="6">HTH araC/xylS-type domain-containing protein</fullName>
    </recommendedName>
</protein>
<evidence type="ECO:0000256" key="4">
    <source>
        <dbReference type="SAM" id="Coils"/>
    </source>
</evidence>
<sequence length="722" mass="83607">MIIITVTLFNFNYFSQQNDYKNQNFLNSFSHTIDAKISNAFHYVSTISKQASIREYISNSNSSLLYFPTIYDDLVNSLYSTDNVDVNVGITKVSDKYVVSQDGYFTLTDYFNHLGISEDLMTSPQFIEQDKNNNFYVIDDKYQQNVKNTTFISKNYNHQFDEYLYIFISIPNEKLFPQELENMEGSFYLDKHVAGPTEGSPTIAGAKESENFEDLTIYHTKDNKILYSIPSSVLKSMQYSYSVEETKFLQFEPDFVSVLMLFGLCLFLLGGIILYFATIKSYNPIQDILNTLNEYFPISFKDNKGNKFSELDYIIGNIDNIQHKNKELEERINDSLSVLQAEFFSSVLFGTINKEEISHKLMELNMEKFNGGGIIAIVSIESPDSEREDIPNTNLLVLRNKVITLINDVNNELPSIQIAIDYKNICIIFPYKEADRVNDQLTEVTSYVDKKLSIKLTFSVSEPVESIYNFNMAFIEAMELTLKKYMYAANPLNLFSSREPLINDDSYSYSLDDERFLMNAIIDNDLELARKLVQDILDENLQCLYLSTINTIKFKYVLLNTVKRLLNYYDRSINEFSLQNKGLFDLLNSNDKDDIHFSFKEIFEVLFHNFIISFKEISDPTTLRILDFITDNFQQDLSLTDISIKFGLTEGYISRLLKKNANINFKKYLNNLKINEAKELLKNGNHKVNEVSTLVGYKNVNTFIRIFKQQEGIPPGEFSKLR</sequence>
<organism evidence="7 8">
    <name type="scientific">Oceanobacillus neutriphilus</name>
    <dbReference type="NCBI Taxonomy" id="531815"/>
    <lineage>
        <taxon>Bacteria</taxon>
        <taxon>Bacillati</taxon>
        <taxon>Bacillota</taxon>
        <taxon>Bacilli</taxon>
        <taxon>Bacillales</taxon>
        <taxon>Bacillaceae</taxon>
        <taxon>Oceanobacillus</taxon>
    </lineage>
</organism>
<dbReference type="Pfam" id="PF12833">
    <property type="entry name" value="HTH_18"/>
    <property type="match status" value="1"/>
</dbReference>
<keyword evidence="5" id="KW-1133">Transmembrane helix</keyword>
<dbReference type="Proteomes" id="UP000641206">
    <property type="component" value="Unassembled WGS sequence"/>
</dbReference>
<evidence type="ECO:0000256" key="5">
    <source>
        <dbReference type="SAM" id="Phobius"/>
    </source>
</evidence>
<dbReference type="InterPro" id="IPR009057">
    <property type="entry name" value="Homeodomain-like_sf"/>
</dbReference>
<dbReference type="EMBL" id="BMLW01000006">
    <property type="protein sequence ID" value="GGP11281.1"/>
    <property type="molecule type" value="Genomic_DNA"/>
</dbReference>
<name>A0ABQ2NVC3_9BACI</name>
<keyword evidence="1" id="KW-0805">Transcription regulation</keyword>
<keyword evidence="3" id="KW-0804">Transcription</keyword>
<evidence type="ECO:0000313" key="7">
    <source>
        <dbReference type="EMBL" id="GGP11281.1"/>
    </source>
</evidence>
<keyword evidence="5" id="KW-0812">Transmembrane</keyword>
<dbReference type="CDD" id="cd00090">
    <property type="entry name" value="HTH_ARSR"/>
    <property type="match status" value="1"/>
</dbReference>
<keyword evidence="5" id="KW-0472">Membrane</keyword>
<keyword evidence="2" id="KW-0238">DNA-binding</keyword>